<dbReference type="AlphaFoldDB" id="A0A0D2D4X8"/>
<evidence type="ECO:0000256" key="1">
    <source>
        <dbReference type="SAM" id="MobiDB-lite"/>
    </source>
</evidence>
<gene>
    <name evidence="2" type="ORF">PV06_09254</name>
</gene>
<dbReference type="HOGENOM" id="CLU_093897_0_0_1"/>
<feature type="compositionally biased region" description="Low complexity" evidence="1">
    <location>
        <begin position="79"/>
        <end position="99"/>
    </location>
</feature>
<accession>A0A0D2D4X8</accession>
<feature type="region of interest" description="Disordered" evidence="1">
    <location>
        <begin position="1"/>
        <end position="20"/>
    </location>
</feature>
<dbReference type="VEuPathDB" id="FungiDB:PV06_09254"/>
<dbReference type="Pfam" id="PF07956">
    <property type="entry name" value="DUF1690"/>
    <property type="match status" value="1"/>
</dbReference>
<evidence type="ECO:0000313" key="3">
    <source>
        <dbReference type="Proteomes" id="UP000053342"/>
    </source>
</evidence>
<dbReference type="OrthoDB" id="5544375at2759"/>
<feature type="compositionally biased region" description="Basic and acidic residues" evidence="1">
    <location>
        <begin position="108"/>
        <end position="120"/>
    </location>
</feature>
<sequence>MGAGQSKQDDSAKHVFTSDTPIQFSQELIDSLQASSETNSTRAKTLELHIAQRVAAELEKIKQHESSAVEEARKRIAAAGEALGSSSSSDSSSSGNSLLQMPSLSPKDLLESGEEKERKAQTSAKVQQEIEKLKQTLSQRKILKDLPGEVESARQDVISCLRINDRKPLDCWKEVEIFKRAVRKMEESYVSSVL</sequence>
<protein>
    <recommendedName>
        <fullName evidence="4">Altered inheritance of mitochondria protein 13, mitochondrial</fullName>
    </recommendedName>
</protein>
<keyword evidence="3" id="KW-1185">Reference proteome</keyword>
<feature type="region of interest" description="Disordered" evidence="1">
    <location>
        <begin position="79"/>
        <end position="127"/>
    </location>
</feature>
<dbReference type="RefSeq" id="XP_016258489.1">
    <property type="nucleotide sequence ID" value="XM_016410682.1"/>
</dbReference>
<evidence type="ECO:0008006" key="4">
    <source>
        <dbReference type="Google" id="ProtNLM"/>
    </source>
</evidence>
<reference evidence="2 3" key="1">
    <citation type="submission" date="2015-01" db="EMBL/GenBank/DDBJ databases">
        <title>The Genome Sequence of Exophiala oligosperma CBS72588.</title>
        <authorList>
            <consortium name="The Broad Institute Genomics Platform"/>
            <person name="Cuomo C."/>
            <person name="de Hoog S."/>
            <person name="Gorbushina A."/>
            <person name="Stielow B."/>
            <person name="Teixiera M."/>
            <person name="Abouelleil A."/>
            <person name="Chapman S.B."/>
            <person name="Priest M."/>
            <person name="Young S.K."/>
            <person name="Wortman J."/>
            <person name="Nusbaum C."/>
            <person name="Birren B."/>
        </authorList>
    </citation>
    <scope>NUCLEOTIDE SEQUENCE [LARGE SCALE GENOMIC DNA]</scope>
    <source>
        <strain evidence="2 3">CBS 72588</strain>
    </source>
</reference>
<evidence type="ECO:0000313" key="2">
    <source>
        <dbReference type="EMBL" id="KIW38273.1"/>
    </source>
</evidence>
<proteinExistence type="predicted"/>
<organism evidence="2 3">
    <name type="scientific">Exophiala oligosperma</name>
    <dbReference type="NCBI Taxonomy" id="215243"/>
    <lineage>
        <taxon>Eukaryota</taxon>
        <taxon>Fungi</taxon>
        <taxon>Dikarya</taxon>
        <taxon>Ascomycota</taxon>
        <taxon>Pezizomycotina</taxon>
        <taxon>Eurotiomycetes</taxon>
        <taxon>Chaetothyriomycetidae</taxon>
        <taxon>Chaetothyriales</taxon>
        <taxon>Herpotrichiellaceae</taxon>
        <taxon>Exophiala</taxon>
    </lineage>
</organism>
<dbReference type="InterPro" id="IPR012471">
    <property type="entry name" value="DUF1690"/>
</dbReference>
<name>A0A0D2D4X8_9EURO</name>
<dbReference type="Proteomes" id="UP000053342">
    <property type="component" value="Unassembled WGS sequence"/>
</dbReference>
<dbReference type="EMBL" id="KN847341">
    <property type="protein sequence ID" value="KIW38273.1"/>
    <property type="molecule type" value="Genomic_DNA"/>
</dbReference>
<dbReference type="GeneID" id="27361328"/>